<gene>
    <name evidence="1" type="ORF">OCBIM_22038858mg</name>
</gene>
<proteinExistence type="predicted"/>
<sequence>MMPPNSLQAIFGGALEGIWDSLRGTIKFYKIFVESSQKEKEMKKKNTKPLIDEEHFNLLLLEWRCLYGQQYIRF</sequence>
<organism evidence="1">
    <name type="scientific">Octopus bimaculoides</name>
    <name type="common">California two-spotted octopus</name>
    <dbReference type="NCBI Taxonomy" id="37653"/>
    <lineage>
        <taxon>Eukaryota</taxon>
        <taxon>Metazoa</taxon>
        <taxon>Spiralia</taxon>
        <taxon>Lophotrochozoa</taxon>
        <taxon>Mollusca</taxon>
        <taxon>Cephalopoda</taxon>
        <taxon>Coleoidea</taxon>
        <taxon>Octopodiformes</taxon>
        <taxon>Octopoda</taxon>
        <taxon>Incirrata</taxon>
        <taxon>Octopodidae</taxon>
        <taxon>Octopus</taxon>
    </lineage>
</organism>
<evidence type="ECO:0000313" key="1">
    <source>
        <dbReference type="EMBL" id="KOG00665.1"/>
    </source>
</evidence>
<dbReference type="EMBL" id="KQ415768">
    <property type="protein sequence ID" value="KOG00665.1"/>
    <property type="molecule type" value="Genomic_DNA"/>
</dbReference>
<dbReference type="AlphaFoldDB" id="A0A0L8IGS7"/>
<reference evidence="1" key="1">
    <citation type="submission" date="2015-07" db="EMBL/GenBank/DDBJ databases">
        <title>MeaNS - Measles Nucleotide Surveillance Program.</title>
        <authorList>
            <person name="Tran T."/>
            <person name="Druce J."/>
        </authorList>
    </citation>
    <scope>NUCLEOTIDE SEQUENCE</scope>
    <source>
        <strain evidence="1">UCB-OBI-ISO-001</strain>
        <tissue evidence="1">Gonad</tissue>
    </source>
</reference>
<accession>A0A0L8IGS7</accession>
<protein>
    <submittedName>
        <fullName evidence="1">Uncharacterized protein</fullName>
    </submittedName>
</protein>
<name>A0A0L8IGS7_OCTBM</name>